<organism evidence="1 2">
    <name type="scientific">Suillus luteus UH-Slu-Lm8-n1</name>
    <dbReference type="NCBI Taxonomy" id="930992"/>
    <lineage>
        <taxon>Eukaryota</taxon>
        <taxon>Fungi</taxon>
        <taxon>Dikarya</taxon>
        <taxon>Basidiomycota</taxon>
        <taxon>Agaricomycotina</taxon>
        <taxon>Agaricomycetes</taxon>
        <taxon>Agaricomycetidae</taxon>
        <taxon>Boletales</taxon>
        <taxon>Suillineae</taxon>
        <taxon>Suillaceae</taxon>
        <taxon>Suillus</taxon>
    </lineage>
</organism>
<proteinExistence type="predicted"/>
<dbReference type="AlphaFoldDB" id="A0A0D0ATI2"/>
<sequence length="142" mass="16061">MPLPEILDGPCTCCLTARSLILVSDIFDLFKGQLVFLADAAHDNWLYLDPTSRCIKCTGIVTTDFSSIAFQPSKNIEFGIARTYCRFLLQPRIPFLFIIPSPRFINFVIHVAEMNFGLSEQPKSLDCVTVSRLCQTKNTDRH</sequence>
<dbReference type="HOGENOM" id="CLU_1817083_0_0_1"/>
<reference evidence="2" key="2">
    <citation type="submission" date="2015-01" db="EMBL/GenBank/DDBJ databases">
        <title>Evolutionary Origins and Diversification of the Mycorrhizal Mutualists.</title>
        <authorList>
            <consortium name="DOE Joint Genome Institute"/>
            <consortium name="Mycorrhizal Genomics Consortium"/>
            <person name="Kohler A."/>
            <person name="Kuo A."/>
            <person name="Nagy L.G."/>
            <person name="Floudas D."/>
            <person name="Copeland A."/>
            <person name="Barry K.W."/>
            <person name="Cichocki N."/>
            <person name="Veneault-Fourrey C."/>
            <person name="LaButti K."/>
            <person name="Lindquist E.A."/>
            <person name="Lipzen A."/>
            <person name="Lundell T."/>
            <person name="Morin E."/>
            <person name="Murat C."/>
            <person name="Riley R."/>
            <person name="Ohm R."/>
            <person name="Sun H."/>
            <person name="Tunlid A."/>
            <person name="Henrissat B."/>
            <person name="Grigoriev I.V."/>
            <person name="Hibbett D.S."/>
            <person name="Martin F."/>
        </authorList>
    </citation>
    <scope>NUCLEOTIDE SEQUENCE [LARGE SCALE GENOMIC DNA]</scope>
    <source>
        <strain evidence="2">UH-Slu-Lm8-n1</strain>
    </source>
</reference>
<protein>
    <submittedName>
        <fullName evidence="1">Uncharacterized protein</fullName>
    </submittedName>
</protein>
<gene>
    <name evidence="1" type="ORF">CY34DRAFT_452507</name>
</gene>
<dbReference type="EMBL" id="KN835443">
    <property type="protein sequence ID" value="KIK37562.1"/>
    <property type="molecule type" value="Genomic_DNA"/>
</dbReference>
<reference evidence="1 2" key="1">
    <citation type="submission" date="2014-04" db="EMBL/GenBank/DDBJ databases">
        <authorList>
            <consortium name="DOE Joint Genome Institute"/>
            <person name="Kuo A."/>
            <person name="Ruytinx J."/>
            <person name="Rineau F."/>
            <person name="Colpaert J."/>
            <person name="Kohler A."/>
            <person name="Nagy L.G."/>
            <person name="Floudas D."/>
            <person name="Copeland A."/>
            <person name="Barry K.W."/>
            <person name="Cichocki N."/>
            <person name="Veneault-Fourrey C."/>
            <person name="LaButti K."/>
            <person name="Lindquist E.A."/>
            <person name="Lipzen A."/>
            <person name="Lundell T."/>
            <person name="Morin E."/>
            <person name="Murat C."/>
            <person name="Sun H."/>
            <person name="Tunlid A."/>
            <person name="Henrissat B."/>
            <person name="Grigoriev I.V."/>
            <person name="Hibbett D.S."/>
            <person name="Martin F."/>
            <person name="Nordberg H.P."/>
            <person name="Cantor M.N."/>
            <person name="Hua S.X."/>
        </authorList>
    </citation>
    <scope>NUCLEOTIDE SEQUENCE [LARGE SCALE GENOMIC DNA]</scope>
    <source>
        <strain evidence="1 2">UH-Slu-Lm8-n1</strain>
    </source>
</reference>
<evidence type="ECO:0000313" key="2">
    <source>
        <dbReference type="Proteomes" id="UP000054485"/>
    </source>
</evidence>
<dbReference type="InParanoid" id="A0A0D0ATI2"/>
<dbReference type="Proteomes" id="UP000054485">
    <property type="component" value="Unassembled WGS sequence"/>
</dbReference>
<accession>A0A0D0ATI2</accession>
<name>A0A0D0ATI2_9AGAM</name>
<evidence type="ECO:0000313" key="1">
    <source>
        <dbReference type="EMBL" id="KIK37562.1"/>
    </source>
</evidence>
<keyword evidence="2" id="KW-1185">Reference proteome</keyword>